<evidence type="ECO:0000313" key="1">
    <source>
        <dbReference type="EMBL" id="QDV32842.1"/>
    </source>
</evidence>
<proteinExistence type="predicted"/>
<dbReference type="Pfam" id="PF03860">
    <property type="entry name" value="Csp"/>
    <property type="match status" value="1"/>
</dbReference>
<dbReference type="OrthoDB" id="291248at2"/>
<dbReference type="Proteomes" id="UP000317835">
    <property type="component" value="Chromosome"/>
</dbReference>
<protein>
    <recommendedName>
        <fullName evidence="3">Four-helix bundle copper-binding protein</fullName>
    </recommendedName>
</protein>
<dbReference type="RefSeq" id="WP_145267235.1">
    <property type="nucleotide sequence ID" value="NZ_CP036426.1"/>
</dbReference>
<dbReference type="PANTHER" id="PTHR37310:SF1">
    <property type="entry name" value="CYTOPLASMIC PROTEIN"/>
    <property type="match status" value="1"/>
</dbReference>
<dbReference type="Gene3D" id="1.20.1270.360">
    <property type="match status" value="1"/>
</dbReference>
<reference evidence="1 2" key="1">
    <citation type="submission" date="2019-02" db="EMBL/GenBank/DDBJ databases">
        <title>Deep-cultivation of Planctomycetes and their phenomic and genomic characterization uncovers novel biology.</title>
        <authorList>
            <person name="Wiegand S."/>
            <person name="Jogler M."/>
            <person name="Boedeker C."/>
            <person name="Pinto D."/>
            <person name="Vollmers J."/>
            <person name="Rivas-Marin E."/>
            <person name="Kohn T."/>
            <person name="Peeters S.H."/>
            <person name="Heuer A."/>
            <person name="Rast P."/>
            <person name="Oberbeckmann S."/>
            <person name="Bunk B."/>
            <person name="Jeske O."/>
            <person name="Meyerdierks A."/>
            <person name="Storesund J.E."/>
            <person name="Kallscheuer N."/>
            <person name="Luecker S."/>
            <person name="Lage O.M."/>
            <person name="Pohl T."/>
            <person name="Merkel B.J."/>
            <person name="Hornburger P."/>
            <person name="Mueller R.-W."/>
            <person name="Bruemmer F."/>
            <person name="Labrenz M."/>
            <person name="Spormann A.M."/>
            <person name="Op den Camp H."/>
            <person name="Overmann J."/>
            <person name="Amann R."/>
            <person name="Jetten M.S.M."/>
            <person name="Mascher T."/>
            <person name="Medema M.H."/>
            <person name="Devos D.P."/>
            <person name="Kaster A.-K."/>
            <person name="Ovreas L."/>
            <person name="Rohde M."/>
            <person name="Galperin M.Y."/>
            <person name="Jogler C."/>
        </authorList>
    </citation>
    <scope>NUCLEOTIDE SEQUENCE [LARGE SCALE GENOMIC DNA]</scope>
    <source>
        <strain evidence="1 2">ElP</strain>
    </source>
</reference>
<keyword evidence="2" id="KW-1185">Reference proteome</keyword>
<accession>A0A518GW77</accession>
<evidence type="ECO:0008006" key="3">
    <source>
        <dbReference type="Google" id="ProtNLM"/>
    </source>
</evidence>
<organism evidence="1 2">
    <name type="scientific">Tautonia plasticadhaerens</name>
    <dbReference type="NCBI Taxonomy" id="2527974"/>
    <lineage>
        <taxon>Bacteria</taxon>
        <taxon>Pseudomonadati</taxon>
        <taxon>Planctomycetota</taxon>
        <taxon>Planctomycetia</taxon>
        <taxon>Isosphaerales</taxon>
        <taxon>Isosphaeraceae</taxon>
        <taxon>Tautonia</taxon>
    </lineage>
</organism>
<evidence type="ECO:0000313" key="2">
    <source>
        <dbReference type="Proteomes" id="UP000317835"/>
    </source>
</evidence>
<dbReference type="AlphaFoldDB" id="A0A518GW77"/>
<dbReference type="PANTHER" id="PTHR37310">
    <property type="entry name" value="CYTOPLASMIC PROTEIN-RELATED"/>
    <property type="match status" value="1"/>
</dbReference>
<dbReference type="KEGG" id="tpla:ElP_06820"/>
<name>A0A518GW77_9BACT</name>
<dbReference type="InterPro" id="IPR005560">
    <property type="entry name" value="Csp_YhjQ"/>
</dbReference>
<dbReference type="EMBL" id="CP036426">
    <property type="protein sequence ID" value="QDV32842.1"/>
    <property type="molecule type" value="Genomic_DNA"/>
</dbReference>
<sequence>MQRRDLLSTLGLGAAALTVTGRSALAGSQAQGDVHAHDEGVSVMEVCAKYCNEAALHCLTQLSKGEGDAAYHAQAHEITVACQEFCHLSAQLMARHSSLAGVAHEANAKACDACAEVCEKSDEAIMKECAEQCRKCAEHCRSLATDGHQHG</sequence>
<gene>
    <name evidence="1" type="ORF">ElP_06820</name>
</gene>